<comment type="caution">
    <text evidence="2">The sequence shown here is derived from an EMBL/GenBank/DDBJ whole genome shotgun (WGS) entry which is preliminary data.</text>
</comment>
<dbReference type="OrthoDB" id="98169at2759"/>
<dbReference type="AlphaFoldDB" id="A0A8T1WCR6"/>
<keyword evidence="3" id="KW-1185">Reference proteome</keyword>
<dbReference type="PANTHER" id="PTHR13510">
    <property type="entry name" value="FYVE-FINGER-CONTAINING RAB5 EFFECTOR PROTEIN RABENOSYN-5-RELATED"/>
    <property type="match status" value="1"/>
</dbReference>
<dbReference type="Proteomes" id="UP000694044">
    <property type="component" value="Unassembled WGS sequence"/>
</dbReference>
<feature type="region of interest" description="Disordered" evidence="1">
    <location>
        <begin position="359"/>
        <end position="427"/>
    </location>
</feature>
<feature type="compositionally biased region" description="Low complexity" evidence="1">
    <location>
        <begin position="373"/>
        <end position="401"/>
    </location>
</feature>
<sequence>MFGPDRCPQIRLTPQDRAMYDQAARQFLQDTVAERAQFNPKNVDPQHWAFVKRRKEVSVFNSVPGSTNPSIIVMVGTGLIDGRLEDVMSGLYCETTSELRTAKVLLGYDLKDGSVLNVHARRTPEDPFRFAGIKWFAGRCAWGLLHDRDALTYERMGTTTDARGHELAYHTLQSIKRPEWPSEATPGMLRQHTASCYLYRRHKRTSKTEIFLWGSILKFGSAPEKAIQLGVASTWLNVVESPRGGRAKSFSALMDEADSHQWLPSRSLDLPRLRAEAKAGLVPPLLGLSPGAFVALCLSIIAVWWRRVLVGLTSAFADRQQTVCKDCSEQHHVFQLSRSGRANKRLFCAMCVKNATGKTHLGPRLHPTEPGYDTSECSTSGTDSSSRSSRSDSFFSRTFSFKRPPDPFRPRVSPSDDEAPDELELDW</sequence>
<organism evidence="2 3">
    <name type="scientific">Phytophthora pseudosyringae</name>
    <dbReference type="NCBI Taxonomy" id="221518"/>
    <lineage>
        <taxon>Eukaryota</taxon>
        <taxon>Sar</taxon>
        <taxon>Stramenopiles</taxon>
        <taxon>Oomycota</taxon>
        <taxon>Peronosporomycetes</taxon>
        <taxon>Peronosporales</taxon>
        <taxon>Peronosporaceae</taxon>
        <taxon>Phytophthora</taxon>
    </lineage>
</organism>
<dbReference type="PANTHER" id="PTHR13510:SF44">
    <property type="entry name" value="RABENOSYN-5"/>
    <property type="match status" value="1"/>
</dbReference>
<feature type="compositionally biased region" description="Acidic residues" evidence="1">
    <location>
        <begin position="415"/>
        <end position="427"/>
    </location>
</feature>
<gene>
    <name evidence="2" type="primary">RBBP6_2</name>
    <name evidence="2" type="ORF">PHYPSEUDO_009006</name>
</gene>
<accession>A0A8T1WCR6</accession>
<proteinExistence type="predicted"/>
<protein>
    <submittedName>
        <fullName evidence="2">E3 ubiquitin-protein ligase rbbp6</fullName>
    </submittedName>
</protein>
<name>A0A8T1WCR6_9STRA</name>
<reference evidence="2" key="1">
    <citation type="submission" date="2021-02" db="EMBL/GenBank/DDBJ databases">
        <authorList>
            <person name="Palmer J.M."/>
        </authorList>
    </citation>
    <scope>NUCLEOTIDE SEQUENCE</scope>
    <source>
        <strain evidence="2">SCRP734</strain>
    </source>
</reference>
<dbReference type="EMBL" id="JAGDFM010000037">
    <property type="protein sequence ID" value="KAG7390044.1"/>
    <property type="molecule type" value="Genomic_DNA"/>
</dbReference>
<evidence type="ECO:0000256" key="1">
    <source>
        <dbReference type="SAM" id="MobiDB-lite"/>
    </source>
</evidence>
<evidence type="ECO:0000313" key="3">
    <source>
        <dbReference type="Proteomes" id="UP000694044"/>
    </source>
</evidence>
<dbReference type="InterPro" id="IPR052727">
    <property type="entry name" value="Rab4/Rab5_effector"/>
</dbReference>
<evidence type="ECO:0000313" key="2">
    <source>
        <dbReference type="EMBL" id="KAG7390044.1"/>
    </source>
</evidence>